<dbReference type="GO" id="GO:0052929">
    <property type="term" value="F:ATP:3'-cytidine-cytidine-tRNA adenylyltransferase activity"/>
    <property type="evidence" value="ECO:0007669"/>
    <property type="project" value="TreeGrafter"/>
</dbReference>
<reference evidence="2" key="4">
    <citation type="submission" date="2019-03" db="UniProtKB">
        <authorList>
            <consortium name="EnsemblPlants"/>
        </authorList>
    </citation>
    <scope>IDENTIFICATION</scope>
</reference>
<dbReference type="GO" id="GO:0003723">
    <property type="term" value="F:RNA binding"/>
    <property type="evidence" value="ECO:0007669"/>
    <property type="project" value="UniProtKB-KW"/>
</dbReference>
<evidence type="ECO:0000256" key="1">
    <source>
        <dbReference type="ARBA" id="ARBA00022884"/>
    </source>
</evidence>
<keyword evidence="1" id="KW-0694">RNA-binding</keyword>
<protein>
    <submittedName>
        <fullName evidence="2">Uncharacterized protein</fullName>
    </submittedName>
</protein>
<name>A0A453K8U6_AEGTS</name>
<dbReference type="PANTHER" id="PTHR13734">
    <property type="entry name" value="TRNA-NUCLEOTIDYLTRANSFERASE"/>
    <property type="match status" value="1"/>
</dbReference>
<evidence type="ECO:0000313" key="2">
    <source>
        <dbReference type="EnsemblPlants" id="AET5Gv20335600.5"/>
    </source>
</evidence>
<proteinExistence type="predicted"/>
<dbReference type="PANTHER" id="PTHR13734:SF5">
    <property type="entry name" value="CCA TRNA NUCLEOTIDYLTRANSFERASE, MITOCHONDRIAL"/>
    <property type="match status" value="1"/>
</dbReference>
<sequence>MAGSLQGIKWFMLFTKKLLEVPVVSYIIRDSLKLKASDADTIVNIHVVSEKFAELILLLESNENLETVKEKLDDEYLEIPTDLVKRVFAGLILREIKGFWRVALFISTLVYPEVGNASDSLSKQDELDKRKERYISVERSIIDLGS</sequence>
<reference evidence="3" key="2">
    <citation type="journal article" date="2017" name="Nat. Plants">
        <title>The Aegilops tauschii genome reveals multiple impacts of transposons.</title>
        <authorList>
            <person name="Zhao G."/>
            <person name="Zou C."/>
            <person name="Li K."/>
            <person name="Wang K."/>
            <person name="Li T."/>
            <person name="Gao L."/>
            <person name="Zhang X."/>
            <person name="Wang H."/>
            <person name="Yang Z."/>
            <person name="Liu X."/>
            <person name="Jiang W."/>
            <person name="Mao L."/>
            <person name="Kong X."/>
            <person name="Jiao Y."/>
            <person name="Jia J."/>
        </authorList>
    </citation>
    <scope>NUCLEOTIDE SEQUENCE [LARGE SCALE GENOMIC DNA]</scope>
    <source>
        <strain evidence="3">cv. AL8/78</strain>
    </source>
</reference>
<organism evidence="2 3">
    <name type="scientific">Aegilops tauschii subsp. strangulata</name>
    <name type="common">Goatgrass</name>
    <dbReference type="NCBI Taxonomy" id="200361"/>
    <lineage>
        <taxon>Eukaryota</taxon>
        <taxon>Viridiplantae</taxon>
        <taxon>Streptophyta</taxon>
        <taxon>Embryophyta</taxon>
        <taxon>Tracheophyta</taxon>
        <taxon>Spermatophyta</taxon>
        <taxon>Magnoliopsida</taxon>
        <taxon>Liliopsida</taxon>
        <taxon>Poales</taxon>
        <taxon>Poaceae</taxon>
        <taxon>BOP clade</taxon>
        <taxon>Pooideae</taxon>
        <taxon>Triticodae</taxon>
        <taxon>Triticeae</taxon>
        <taxon>Triticinae</taxon>
        <taxon>Aegilops</taxon>
    </lineage>
</organism>
<dbReference type="EnsemblPlants" id="AET5Gv20335600.5">
    <property type="protein sequence ID" value="AET5Gv20335600.5"/>
    <property type="gene ID" value="AET5Gv20335600"/>
</dbReference>
<dbReference type="Proteomes" id="UP000015105">
    <property type="component" value="Chromosome 5D"/>
</dbReference>
<keyword evidence="3" id="KW-1185">Reference proteome</keyword>
<accession>A0A453K8U6</accession>
<dbReference type="AlphaFoldDB" id="A0A453K8U6"/>
<reference evidence="2" key="5">
    <citation type="journal article" date="2021" name="G3 (Bethesda)">
        <title>Aegilops tauschii genome assembly Aet v5.0 features greater sequence contiguity and improved annotation.</title>
        <authorList>
            <person name="Wang L."/>
            <person name="Zhu T."/>
            <person name="Rodriguez J.C."/>
            <person name="Deal K.R."/>
            <person name="Dubcovsky J."/>
            <person name="McGuire P.E."/>
            <person name="Lux T."/>
            <person name="Spannagl M."/>
            <person name="Mayer K.F.X."/>
            <person name="Baldrich P."/>
            <person name="Meyers B.C."/>
            <person name="Huo N."/>
            <person name="Gu Y.Q."/>
            <person name="Zhou H."/>
            <person name="Devos K.M."/>
            <person name="Bennetzen J.L."/>
            <person name="Unver T."/>
            <person name="Budak H."/>
            <person name="Gulick P.J."/>
            <person name="Galiba G."/>
            <person name="Kalapos B."/>
            <person name="Nelson D.R."/>
            <person name="Li P."/>
            <person name="You F.M."/>
            <person name="Luo M.C."/>
            <person name="Dvorak J."/>
        </authorList>
    </citation>
    <scope>NUCLEOTIDE SEQUENCE [LARGE SCALE GENOMIC DNA]</scope>
    <source>
        <strain evidence="2">cv. AL8/78</strain>
    </source>
</reference>
<dbReference type="GO" id="GO:0052927">
    <property type="term" value="F:CC tRNA cytidylyltransferase activity"/>
    <property type="evidence" value="ECO:0007669"/>
    <property type="project" value="TreeGrafter"/>
</dbReference>
<reference evidence="3" key="1">
    <citation type="journal article" date="2014" name="Science">
        <title>Ancient hybridizations among the ancestral genomes of bread wheat.</title>
        <authorList>
            <consortium name="International Wheat Genome Sequencing Consortium,"/>
            <person name="Marcussen T."/>
            <person name="Sandve S.R."/>
            <person name="Heier L."/>
            <person name="Spannagl M."/>
            <person name="Pfeifer M."/>
            <person name="Jakobsen K.S."/>
            <person name="Wulff B.B."/>
            <person name="Steuernagel B."/>
            <person name="Mayer K.F."/>
            <person name="Olsen O.A."/>
        </authorList>
    </citation>
    <scope>NUCLEOTIDE SEQUENCE [LARGE SCALE GENOMIC DNA]</scope>
    <source>
        <strain evidence="3">cv. AL8/78</strain>
    </source>
</reference>
<dbReference type="GO" id="GO:0001680">
    <property type="term" value="P:tRNA 3'-terminal CCA addition"/>
    <property type="evidence" value="ECO:0007669"/>
    <property type="project" value="TreeGrafter"/>
</dbReference>
<dbReference type="Gramene" id="AET5Gv20335600.5">
    <property type="protein sequence ID" value="AET5Gv20335600.5"/>
    <property type="gene ID" value="AET5Gv20335600"/>
</dbReference>
<evidence type="ECO:0000313" key="3">
    <source>
        <dbReference type="Proteomes" id="UP000015105"/>
    </source>
</evidence>
<reference evidence="2" key="3">
    <citation type="journal article" date="2017" name="Nature">
        <title>Genome sequence of the progenitor of the wheat D genome Aegilops tauschii.</title>
        <authorList>
            <person name="Luo M.C."/>
            <person name="Gu Y.Q."/>
            <person name="Puiu D."/>
            <person name="Wang H."/>
            <person name="Twardziok S.O."/>
            <person name="Deal K.R."/>
            <person name="Huo N."/>
            <person name="Zhu T."/>
            <person name="Wang L."/>
            <person name="Wang Y."/>
            <person name="McGuire P.E."/>
            <person name="Liu S."/>
            <person name="Long H."/>
            <person name="Ramasamy R.K."/>
            <person name="Rodriguez J.C."/>
            <person name="Van S.L."/>
            <person name="Yuan L."/>
            <person name="Wang Z."/>
            <person name="Xia Z."/>
            <person name="Xiao L."/>
            <person name="Anderson O.D."/>
            <person name="Ouyang S."/>
            <person name="Liang Y."/>
            <person name="Zimin A.V."/>
            <person name="Pertea G."/>
            <person name="Qi P."/>
            <person name="Bennetzen J.L."/>
            <person name="Dai X."/>
            <person name="Dawson M.W."/>
            <person name="Muller H.G."/>
            <person name="Kugler K."/>
            <person name="Rivarola-Duarte L."/>
            <person name="Spannagl M."/>
            <person name="Mayer K.F.X."/>
            <person name="Lu F.H."/>
            <person name="Bevan M.W."/>
            <person name="Leroy P."/>
            <person name="Li P."/>
            <person name="You F.M."/>
            <person name="Sun Q."/>
            <person name="Liu Z."/>
            <person name="Lyons E."/>
            <person name="Wicker T."/>
            <person name="Salzberg S.L."/>
            <person name="Devos K.M."/>
            <person name="Dvorak J."/>
        </authorList>
    </citation>
    <scope>NUCLEOTIDE SEQUENCE [LARGE SCALE GENOMIC DNA]</scope>
    <source>
        <strain evidence="2">cv. AL8/78</strain>
    </source>
</reference>